<dbReference type="GO" id="GO:0008381">
    <property type="term" value="F:mechanosensitive monoatomic ion channel activity"/>
    <property type="evidence" value="ECO:0007669"/>
    <property type="project" value="InterPro"/>
</dbReference>
<dbReference type="RefSeq" id="WP_200755006.1">
    <property type="nucleotide sequence ID" value="NZ_AP023322.1"/>
</dbReference>
<evidence type="ECO:0000313" key="7">
    <source>
        <dbReference type="EMBL" id="BCI64340.1"/>
    </source>
</evidence>
<dbReference type="EMBL" id="AP023322">
    <property type="protein sequence ID" value="BCI64340.1"/>
    <property type="molecule type" value="Genomic_DNA"/>
</dbReference>
<dbReference type="GO" id="GO:0005886">
    <property type="term" value="C:plasma membrane"/>
    <property type="evidence" value="ECO:0007669"/>
    <property type="project" value="TreeGrafter"/>
</dbReference>
<feature type="transmembrane region" description="Helical" evidence="5">
    <location>
        <begin position="104"/>
        <end position="128"/>
    </location>
</feature>
<dbReference type="Gene3D" id="2.30.30.60">
    <property type="match status" value="1"/>
</dbReference>
<dbReference type="PANTHER" id="PTHR30414">
    <property type="entry name" value="MINICONDUCTANCE MECHANOSENSITIVE CHANNEL YBDG"/>
    <property type="match status" value="1"/>
</dbReference>
<feature type="transmembrane region" description="Helical" evidence="5">
    <location>
        <begin position="77"/>
        <end position="98"/>
    </location>
</feature>
<dbReference type="SUPFAM" id="SSF50182">
    <property type="entry name" value="Sm-like ribonucleoproteins"/>
    <property type="match status" value="1"/>
</dbReference>
<dbReference type="Gene3D" id="1.10.287.1260">
    <property type="match status" value="1"/>
</dbReference>
<dbReference type="AlphaFoldDB" id="A0A7G1HXJ2"/>
<dbReference type="InterPro" id="IPR023408">
    <property type="entry name" value="MscS_beta-dom_sf"/>
</dbReference>
<feature type="transmembrane region" description="Helical" evidence="5">
    <location>
        <begin position="149"/>
        <end position="170"/>
    </location>
</feature>
<dbReference type="InterPro" id="IPR030192">
    <property type="entry name" value="YbdG"/>
</dbReference>
<organism evidence="7 8">
    <name type="scientific">Coprobacter secundus subsp. similis</name>
    <dbReference type="NCBI Taxonomy" id="2751153"/>
    <lineage>
        <taxon>Bacteria</taxon>
        <taxon>Pseudomonadati</taxon>
        <taxon>Bacteroidota</taxon>
        <taxon>Bacteroidia</taxon>
        <taxon>Bacteroidales</taxon>
        <taxon>Barnesiellaceae</taxon>
        <taxon>Coprobacter</taxon>
    </lineage>
</organism>
<dbReference type="InterPro" id="IPR010920">
    <property type="entry name" value="LSM_dom_sf"/>
</dbReference>
<comment type="subcellular location">
    <subcellularLocation>
        <location evidence="1">Membrane</location>
    </subcellularLocation>
</comment>
<dbReference type="KEGG" id="copr:Cop2CBH44_26930"/>
<name>A0A7G1HXJ2_9BACT</name>
<dbReference type="GO" id="GO:0071470">
    <property type="term" value="P:cellular response to osmotic stress"/>
    <property type="evidence" value="ECO:0007669"/>
    <property type="project" value="InterPro"/>
</dbReference>
<evidence type="ECO:0000256" key="1">
    <source>
        <dbReference type="ARBA" id="ARBA00004370"/>
    </source>
</evidence>
<gene>
    <name evidence="7" type="ORF">Cop2CBH44_26930</name>
</gene>
<evidence type="ECO:0000259" key="6">
    <source>
        <dbReference type="Pfam" id="PF00924"/>
    </source>
</evidence>
<accession>A0A7G1HXJ2</accession>
<keyword evidence="8" id="KW-1185">Reference proteome</keyword>
<evidence type="ECO:0000256" key="4">
    <source>
        <dbReference type="ARBA" id="ARBA00023136"/>
    </source>
</evidence>
<evidence type="ECO:0000256" key="3">
    <source>
        <dbReference type="ARBA" id="ARBA00022989"/>
    </source>
</evidence>
<evidence type="ECO:0000256" key="5">
    <source>
        <dbReference type="SAM" id="Phobius"/>
    </source>
</evidence>
<sequence length="412" mass="47644">MMLQIDSINNQITEWVTSLDITPKWGGPVYQLVVLFIILLLAILSDYACRFFISHVLRRIIRSTRITWDDLLLDRKVLNRFALVVPAVLIYFLLPLAFPQQPLLLSYLLKFCLVYIIAVILRFFSALFNILFEIYSEKEKFKNRPLKGLFQTLQVILFFVGSILIISVVIDRSPMTLFAGLGASAAILSLVFKDTIMGFVSGIQLSAHDMLRPGDWITMEKHRINGRVIEVTLNTVKIRNFDNTILTVPPYSLVNESFQNWRGMEESEGRRVKRSINIDVNSIRFCSSELLIKLSQIELFQDVLCGYLGGENSEQTKVSNLKLFRIYIERYIQSLPTTNSDMLYMVRYLEMTDKGLPVEFYFFSAQKVWVDYEHIVADFFDHALAILPVFELKLFQSPSGSDLDRLVRRLEN</sequence>
<proteinExistence type="predicted"/>
<dbReference type="InterPro" id="IPR006685">
    <property type="entry name" value="MscS_channel_2nd"/>
</dbReference>
<evidence type="ECO:0000313" key="8">
    <source>
        <dbReference type="Proteomes" id="UP000594042"/>
    </source>
</evidence>
<reference evidence="8" key="1">
    <citation type="submission" date="2020-07" db="EMBL/GenBank/DDBJ databases">
        <title>Complete genome sequencing of Coprobacter sp. strain 2CBH44.</title>
        <authorList>
            <person name="Sakamoto M."/>
            <person name="Murakami T."/>
            <person name="Mori H."/>
        </authorList>
    </citation>
    <scope>NUCLEOTIDE SEQUENCE [LARGE SCALE GENOMIC DNA]</scope>
    <source>
        <strain evidence="8">2CBH44</strain>
    </source>
</reference>
<keyword evidence="3 5" id="KW-1133">Transmembrane helix</keyword>
<keyword evidence="4 5" id="KW-0472">Membrane</keyword>
<feature type="transmembrane region" description="Helical" evidence="5">
    <location>
        <begin position="29"/>
        <end position="57"/>
    </location>
</feature>
<dbReference type="Proteomes" id="UP000594042">
    <property type="component" value="Chromosome"/>
</dbReference>
<feature type="domain" description="Mechanosensitive ion channel MscS" evidence="6">
    <location>
        <begin position="194"/>
        <end position="262"/>
    </location>
</feature>
<feature type="transmembrane region" description="Helical" evidence="5">
    <location>
        <begin position="176"/>
        <end position="192"/>
    </location>
</feature>
<protein>
    <submittedName>
        <fullName evidence="7">Membrane protein</fullName>
    </submittedName>
</protein>
<evidence type="ECO:0000256" key="2">
    <source>
        <dbReference type="ARBA" id="ARBA00022692"/>
    </source>
</evidence>
<dbReference type="Pfam" id="PF00924">
    <property type="entry name" value="MS_channel_2nd"/>
    <property type="match status" value="1"/>
</dbReference>
<keyword evidence="2 5" id="KW-0812">Transmembrane</keyword>
<dbReference type="PANTHER" id="PTHR30414:SF0">
    <property type="entry name" value="MINICONDUCTANCE MECHANOSENSITIVE CHANNEL YBDG"/>
    <property type="match status" value="1"/>
</dbReference>